<dbReference type="RefSeq" id="WP_211305881.1">
    <property type="nucleotide sequence ID" value="NZ_QBKG01000003.1"/>
</dbReference>
<dbReference type="AlphaFoldDB" id="A0A2T5XWL9"/>
<evidence type="ECO:0000313" key="2">
    <source>
        <dbReference type="Proteomes" id="UP000243985"/>
    </source>
</evidence>
<reference evidence="1 2" key="1">
    <citation type="submission" date="2018-04" db="EMBL/GenBank/DDBJ databases">
        <title>Genomic Encyclopedia of Archaeal and Bacterial Type Strains, Phase II (KMG-II): from individual species to whole genera.</title>
        <authorList>
            <person name="Goeker M."/>
        </authorList>
    </citation>
    <scope>NUCLEOTIDE SEQUENCE [LARGE SCALE GENOMIC DNA]</scope>
    <source>
        <strain evidence="1 2">DSM 22902</strain>
    </source>
</reference>
<evidence type="ECO:0000313" key="1">
    <source>
        <dbReference type="EMBL" id="PTX07782.1"/>
    </source>
</evidence>
<proteinExistence type="predicted"/>
<name>A0A2T5XWL9_9FLAO</name>
<comment type="caution">
    <text evidence="1">The sequence shown here is derived from an EMBL/GenBank/DDBJ whole genome shotgun (WGS) entry which is preliminary data.</text>
</comment>
<protein>
    <submittedName>
        <fullName evidence="1">Uncharacterized protein</fullName>
    </submittedName>
</protein>
<dbReference type="EMBL" id="QBKG01000003">
    <property type="protein sequence ID" value="PTX07782.1"/>
    <property type="molecule type" value="Genomic_DNA"/>
</dbReference>
<accession>A0A2T5XWL9</accession>
<gene>
    <name evidence="1" type="ORF">C8P65_103150</name>
</gene>
<dbReference type="GeneID" id="84580340"/>
<sequence>MNIEREITSADLENLLIATKVSFIGKNEVPTAGNILNLHRSIQHIGNNINSFISLSKVIDDYQKSKGVYYLIGEEPDKGLKENHRLWSELRKTKMLHYVELSDIGMIADYFTQHQVKPYFAE</sequence>
<organism evidence="1 2">
    <name type="scientific">Capnocytophaga leadbetteri</name>
    <dbReference type="NCBI Taxonomy" id="327575"/>
    <lineage>
        <taxon>Bacteria</taxon>
        <taxon>Pseudomonadati</taxon>
        <taxon>Bacteroidota</taxon>
        <taxon>Flavobacteriia</taxon>
        <taxon>Flavobacteriales</taxon>
        <taxon>Flavobacteriaceae</taxon>
        <taxon>Capnocytophaga</taxon>
    </lineage>
</organism>
<dbReference type="Proteomes" id="UP000243985">
    <property type="component" value="Unassembled WGS sequence"/>
</dbReference>